<evidence type="ECO:0000313" key="1">
    <source>
        <dbReference type="EMBL" id="KAK2119447.1"/>
    </source>
</evidence>
<dbReference type="EMBL" id="JASSZA010000001">
    <property type="protein sequence ID" value="KAK2119447.1"/>
    <property type="molecule type" value="Genomic_DNA"/>
</dbReference>
<protein>
    <submittedName>
        <fullName evidence="1">Uncharacterized protein</fullName>
    </submittedName>
</protein>
<comment type="caution">
    <text evidence="1">The sequence shown here is derived from an EMBL/GenBank/DDBJ whole genome shotgun (WGS) entry which is preliminary data.</text>
</comment>
<dbReference type="Proteomes" id="UP001266305">
    <property type="component" value="Unassembled WGS sequence"/>
</dbReference>
<name>A0ABQ9WCS5_SAGOE</name>
<accession>A0ABQ9WCS5</accession>
<evidence type="ECO:0000313" key="2">
    <source>
        <dbReference type="Proteomes" id="UP001266305"/>
    </source>
</evidence>
<reference evidence="1 2" key="1">
    <citation type="submission" date="2023-05" db="EMBL/GenBank/DDBJ databases">
        <title>B98-5 Cell Line De Novo Hybrid Assembly: An Optical Mapping Approach.</title>
        <authorList>
            <person name="Kananen K."/>
            <person name="Auerbach J.A."/>
            <person name="Kautto E."/>
            <person name="Blachly J.S."/>
        </authorList>
    </citation>
    <scope>NUCLEOTIDE SEQUENCE [LARGE SCALE GENOMIC DNA]</scope>
    <source>
        <strain evidence="1">B95-8</strain>
        <tissue evidence="1">Cell line</tissue>
    </source>
</reference>
<organism evidence="1 2">
    <name type="scientific">Saguinus oedipus</name>
    <name type="common">Cotton-top tamarin</name>
    <name type="synonym">Oedipomidas oedipus</name>
    <dbReference type="NCBI Taxonomy" id="9490"/>
    <lineage>
        <taxon>Eukaryota</taxon>
        <taxon>Metazoa</taxon>
        <taxon>Chordata</taxon>
        <taxon>Craniata</taxon>
        <taxon>Vertebrata</taxon>
        <taxon>Euteleostomi</taxon>
        <taxon>Mammalia</taxon>
        <taxon>Eutheria</taxon>
        <taxon>Euarchontoglires</taxon>
        <taxon>Primates</taxon>
        <taxon>Haplorrhini</taxon>
        <taxon>Platyrrhini</taxon>
        <taxon>Cebidae</taxon>
        <taxon>Callitrichinae</taxon>
        <taxon>Saguinus</taxon>
    </lineage>
</organism>
<keyword evidence="2" id="KW-1185">Reference proteome</keyword>
<proteinExistence type="predicted"/>
<gene>
    <name evidence="1" type="ORF">P7K49_000833</name>
</gene>
<sequence>MRCFGNSKIKYQRNEEKAQREVNKKIEKQLQKDKQVYRVTHCLLWVPENLVQCRTTSREAFSKALGDEFHPYIT</sequence>